<dbReference type="Pfam" id="PF07592">
    <property type="entry name" value="DDE_Tnp_ISAZ013"/>
    <property type="match status" value="1"/>
</dbReference>
<gene>
    <name evidence="1" type="ORF">KME25_20405</name>
</gene>
<dbReference type="InterPro" id="IPR011518">
    <property type="entry name" value="Transposase_36"/>
</dbReference>
<comment type="caution">
    <text evidence="1">The sequence shown here is derived from an EMBL/GenBank/DDBJ whole genome shotgun (WGS) entry which is preliminary data.</text>
</comment>
<dbReference type="AlphaFoldDB" id="A0A951PPI2"/>
<protein>
    <recommendedName>
        <fullName evidence="3">Transposase</fullName>
    </recommendedName>
</protein>
<dbReference type="InterPro" id="IPR036397">
    <property type="entry name" value="RNaseH_sf"/>
</dbReference>
<reference evidence="1" key="1">
    <citation type="submission" date="2021-05" db="EMBL/GenBank/DDBJ databases">
        <authorList>
            <person name="Pietrasiak N."/>
            <person name="Ward R."/>
            <person name="Stajich J.E."/>
            <person name="Kurbessoian T."/>
        </authorList>
    </citation>
    <scope>NUCLEOTIDE SEQUENCE</scope>
    <source>
        <strain evidence="1">CPER-KK1</strain>
    </source>
</reference>
<proteinExistence type="predicted"/>
<dbReference type="Gene3D" id="3.30.420.10">
    <property type="entry name" value="Ribonuclease H-like superfamily/Ribonuclease H"/>
    <property type="match status" value="1"/>
</dbReference>
<accession>A0A951PPI2</accession>
<dbReference type="EMBL" id="JAHHIF010000029">
    <property type="protein sequence ID" value="MBW4546782.1"/>
    <property type="molecule type" value="Genomic_DNA"/>
</dbReference>
<evidence type="ECO:0000313" key="2">
    <source>
        <dbReference type="Proteomes" id="UP000753908"/>
    </source>
</evidence>
<organism evidence="1 2">
    <name type="scientific">Symplocastrum torsivum CPER-KK1</name>
    <dbReference type="NCBI Taxonomy" id="450513"/>
    <lineage>
        <taxon>Bacteria</taxon>
        <taxon>Bacillati</taxon>
        <taxon>Cyanobacteriota</taxon>
        <taxon>Cyanophyceae</taxon>
        <taxon>Oscillatoriophycideae</taxon>
        <taxon>Oscillatoriales</taxon>
        <taxon>Microcoleaceae</taxon>
        <taxon>Symplocastrum</taxon>
    </lineage>
</organism>
<reference evidence="1" key="2">
    <citation type="journal article" date="2022" name="Microbiol. Resour. Announc.">
        <title>Metagenome Sequencing to Explore Phylogenomics of Terrestrial Cyanobacteria.</title>
        <authorList>
            <person name="Ward R.D."/>
            <person name="Stajich J.E."/>
            <person name="Johansen J.R."/>
            <person name="Huntemann M."/>
            <person name="Clum A."/>
            <person name="Foster B."/>
            <person name="Foster B."/>
            <person name="Roux S."/>
            <person name="Palaniappan K."/>
            <person name="Varghese N."/>
            <person name="Mukherjee S."/>
            <person name="Reddy T.B.K."/>
            <person name="Daum C."/>
            <person name="Copeland A."/>
            <person name="Chen I.A."/>
            <person name="Ivanova N.N."/>
            <person name="Kyrpides N.C."/>
            <person name="Shapiro N."/>
            <person name="Eloe-Fadrosh E.A."/>
            <person name="Pietrasiak N."/>
        </authorList>
    </citation>
    <scope>NUCLEOTIDE SEQUENCE</scope>
    <source>
        <strain evidence="1">CPER-KK1</strain>
    </source>
</reference>
<sequence>MTERNLSNAWLNCSIAIDVKIRLIYYPPYHSKYNPIERCWAALENYWNGAVLDSLEAAIQWAANMTWKGIAPIVHHVETIYDKGIKVLPTELEQYHPFWQRSETLPKWDITIVPG</sequence>
<evidence type="ECO:0008006" key="3">
    <source>
        <dbReference type="Google" id="ProtNLM"/>
    </source>
</evidence>
<dbReference type="Proteomes" id="UP000753908">
    <property type="component" value="Unassembled WGS sequence"/>
</dbReference>
<name>A0A951PPI2_9CYAN</name>
<dbReference type="GO" id="GO:0003676">
    <property type="term" value="F:nucleic acid binding"/>
    <property type="evidence" value="ECO:0007669"/>
    <property type="project" value="InterPro"/>
</dbReference>
<evidence type="ECO:0000313" key="1">
    <source>
        <dbReference type="EMBL" id="MBW4546782.1"/>
    </source>
</evidence>